<dbReference type="InterPro" id="IPR000709">
    <property type="entry name" value="Leu_Ile_Val-bd"/>
</dbReference>
<protein>
    <submittedName>
        <fullName evidence="6">Branched-chain amino acid ABC transporter, amino acid-binding protein</fullName>
    </submittedName>
</protein>
<evidence type="ECO:0000256" key="1">
    <source>
        <dbReference type="ARBA" id="ARBA00010062"/>
    </source>
</evidence>
<accession>A0A0C4YHI5</accession>
<gene>
    <name evidence="6" type="ORF">RR42_s0868</name>
</gene>
<evidence type="ECO:0000313" key="6">
    <source>
        <dbReference type="EMBL" id="AJG22458.1"/>
    </source>
</evidence>
<dbReference type="PANTHER" id="PTHR30483">
    <property type="entry name" value="LEUCINE-SPECIFIC-BINDING PROTEIN"/>
    <property type="match status" value="1"/>
</dbReference>
<proteinExistence type="inferred from homology"/>
<keyword evidence="4" id="KW-0029">Amino-acid transport</keyword>
<dbReference type="Gene3D" id="3.40.50.2300">
    <property type="match status" value="2"/>
</dbReference>
<dbReference type="AlphaFoldDB" id="A0A0C4YHI5"/>
<dbReference type="EMBL" id="CP010537">
    <property type="protein sequence ID" value="AJG22458.1"/>
    <property type="molecule type" value="Genomic_DNA"/>
</dbReference>
<dbReference type="Pfam" id="PF13458">
    <property type="entry name" value="Peripla_BP_6"/>
    <property type="match status" value="1"/>
</dbReference>
<evidence type="ECO:0000256" key="3">
    <source>
        <dbReference type="ARBA" id="ARBA00022729"/>
    </source>
</evidence>
<keyword evidence="2" id="KW-0813">Transport</keyword>
<keyword evidence="7" id="KW-1185">Reference proteome</keyword>
<dbReference type="Proteomes" id="UP000031843">
    <property type="component" value="Chromosome secondary"/>
</dbReference>
<dbReference type="GO" id="GO:0006865">
    <property type="term" value="P:amino acid transport"/>
    <property type="evidence" value="ECO:0007669"/>
    <property type="project" value="UniProtKB-KW"/>
</dbReference>
<reference evidence="6 7" key="1">
    <citation type="journal article" date="2015" name="Genome Announc.">
        <title>Complete Genome Sequence of Cupriavidus basilensis 4G11, Isolated from the Oak Ridge Field Research Center Site.</title>
        <authorList>
            <person name="Ray J."/>
            <person name="Waters R.J."/>
            <person name="Skerker J.M."/>
            <person name="Kuehl J.V."/>
            <person name="Price M.N."/>
            <person name="Huang J."/>
            <person name="Chakraborty R."/>
            <person name="Arkin A.P."/>
            <person name="Deutschbauer A."/>
        </authorList>
    </citation>
    <scope>NUCLEOTIDE SEQUENCE [LARGE SCALE GENOMIC DNA]</scope>
    <source>
        <strain evidence="6">4G11</strain>
    </source>
</reference>
<dbReference type="PRINTS" id="PR00337">
    <property type="entry name" value="LEUILEVALBP"/>
</dbReference>
<keyword evidence="3" id="KW-0732">Signal</keyword>
<dbReference type="PANTHER" id="PTHR30483:SF6">
    <property type="entry name" value="PERIPLASMIC BINDING PROTEIN OF ABC TRANSPORTER FOR NATURAL AMINO ACIDS"/>
    <property type="match status" value="1"/>
</dbReference>
<comment type="similarity">
    <text evidence="1">Belongs to the leucine-binding protein family.</text>
</comment>
<dbReference type="KEGG" id="cbw:RR42_s0868"/>
<dbReference type="STRING" id="68895.RR42_s0868"/>
<sequence length="346" mass="37322">MSIQSVTGAAAFAGASYQNGIRLAVDEANRKGVLGSARIKLIERDNASDKGQAINLANQAIDRERVVLSLGPSATSDSVGAAPVFNDKRTPMMSMASSDAIIAPGPWVFKFQQSATDISPRMAKYVLEKTPVRKVAMVYDRGNEALIEYKNYFRDPFKAGGGTVVAEEAVVTSDTNFLPLVTKLKAMDLDAVYLATYSEQSANIILQLRQAGLPEKVRFIGTIALVTPRFLNIVGKAAEGTLAVSEFVNGMDRPLNKAFEAAYKARYNAEPDGWAATGYSSVQVALAALRNAGANPDRQKVRDALMTVRDVPVVVGSGSWNHSDRRPRYGSVVLVVKDGKFVQADR</sequence>
<feature type="domain" description="Leucine-binding protein" evidence="5">
    <location>
        <begin position="3"/>
        <end position="339"/>
    </location>
</feature>
<evidence type="ECO:0000313" key="7">
    <source>
        <dbReference type="Proteomes" id="UP000031843"/>
    </source>
</evidence>
<name>A0A0C4YHI5_9BURK</name>
<dbReference type="InterPro" id="IPR028082">
    <property type="entry name" value="Peripla_BP_I"/>
</dbReference>
<evidence type="ECO:0000256" key="2">
    <source>
        <dbReference type="ARBA" id="ARBA00022448"/>
    </source>
</evidence>
<organism evidence="6 7">
    <name type="scientific">Cupriavidus basilensis</name>
    <dbReference type="NCBI Taxonomy" id="68895"/>
    <lineage>
        <taxon>Bacteria</taxon>
        <taxon>Pseudomonadati</taxon>
        <taxon>Pseudomonadota</taxon>
        <taxon>Betaproteobacteria</taxon>
        <taxon>Burkholderiales</taxon>
        <taxon>Burkholderiaceae</taxon>
        <taxon>Cupriavidus</taxon>
    </lineage>
</organism>
<evidence type="ECO:0000256" key="4">
    <source>
        <dbReference type="ARBA" id="ARBA00022970"/>
    </source>
</evidence>
<dbReference type="InterPro" id="IPR051010">
    <property type="entry name" value="BCAA_transport"/>
</dbReference>
<evidence type="ECO:0000259" key="5">
    <source>
        <dbReference type="Pfam" id="PF13458"/>
    </source>
</evidence>
<dbReference type="RefSeq" id="WP_236702183.1">
    <property type="nucleotide sequence ID" value="NZ_CP010537.1"/>
</dbReference>
<dbReference type="InterPro" id="IPR028081">
    <property type="entry name" value="Leu-bd"/>
</dbReference>
<dbReference type="SUPFAM" id="SSF53822">
    <property type="entry name" value="Periplasmic binding protein-like I"/>
    <property type="match status" value="1"/>
</dbReference>